<feature type="region of interest" description="Disordered" evidence="1">
    <location>
        <begin position="376"/>
        <end position="395"/>
    </location>
</feature>
<dbReference type="EMBL" id="JANURM010000036">
    <property type="protein sequence ID" value="MDL0090024.1"/>
    <property type="molecule type" value="Genomic_DNA"/>
</dbReference>
<dbReference type="RefSeq" id="WP_284938829.1">
    <property type="nucleotide sequence ID" value="NZ_JANURM010000036.1"/>
</dbReference>
<evidence type="ECO:0000256" key="1">
    <source>
        <dbReference type="SAM" id="MobiDB-lite"/>
    </source>
</evidence>
<reference evidence="2" key="1">
    <citation type="submission" date="2022-08" db="EMBL/GenBank/DDBJ databases">
        <authorList>
            <person name="Wang H."/>
        </authorList>
    </citation>
    <scope>NUCLEOTIDE SEQUENCE</scope>
    <source>
        <strain evidence="2">PS10</strain>
    </source>
</reference>
<proteinExistence type="predicted"/>
<reference evidence="2" key="2">
    <citation type="journal article" date="2023" name="Microorganisms">
        <title>Isolation and Genomic Characteristics of Cat-Borne Campylobacter felis sp. nov. and Sheep-Borne Campylobacter ovis sp. nov.</title>
        <authorList>
            <person name="Wang H."/>
            <person name="Li Y."/>
            <person name="Gu Y."/>
            <person name="Zhou G."/>
            <person name="Chen X."/>
            <person name="Zhang X."/>
            <person name="Shao Z."/>
            <person name="Zhang J."/>
            <person name="Zhang M."/>
        </authorList>
    </citation>
    <scope>NUCLEOTIDE SEQUENCE</scope>
    <source>
        <strain evidence="2">PS10</strain>
    </source>
</reference>
<protein>
    <submittedName>
        <fullName evidence="2">Uncharacterized protein</fullName>
    </submittedName>
</protein>
<name>A0ABT7HT46_9BACT</name>
<dbReference type="Proteomes" id="UP001173801">
    <property type="component" value="Unassembled WGS sequence"/>
</dbReference>
<comment type="caution">
    <text evidence="2">The sequence shown here is derived from an EMBL/GenBank/DDBJ whole genome shotgun (WGS) entry which is preliminary data.</text>
</comment>
<organism evidence="2 3">
    <name type="scientific">Campylobacter gastrosuis</name>
    <dbReference type="NCBI Taxonomy" id="2974576"/>
    <lineage>
        <taxon>Bacteria</taxon>
        <taxon>Pseudomonadati</taxon>
        <taxon>Campylobacterota</taxon>
        <taxon>Epsilonproteobacteria</taxon>
        <taxon>Campylobacterales</taxon>
        <taxon>Campylobacteraceae</taxon>
        <taxon>Campylobacter</taxon>
    </lineage>
</organism>
<keyword evidence="3" id="KW-1185">Reference proteome</keyword>
<evidence type="ECO:0000313" key="3">
    <source>
        <dbReference type="Proteomes" id="UP001173801"/>
    </source>
</evidence>
<gene>
    <name evidence="2" type="ORF">NYG85_11725</name>
</gene>
<sequence>MAYYNPQRVDFRPDSGVIGASGALGGALWDIYKTNVSKNQAMANLGETKRHNEAVENNAAEQLASNNAWRQVQKDNADREYQFNLDKFNADSEFKNRQLNEQIKLRQEQNAFNNAYKNALLAQKQDEIKAKQQEINEANGGLSPLEYFNNNKDNKQFMAIFGGLDENTGQVDLNKAMRNFANYVNTNKTWGKNITDKLNKDDGFDKEMSQILEGANKLNTAGQNFKSYGKELDNFDGLIDRVGDWWQEMRGKDNGSQSARDLTQMLTNAGVQLAKMGRADREIQDLSKELGVSLNGVFFDNDTALKARRLSERIFDTTIGDLTNKKEATKDPYQRYVINQKIKTLNSQKNEIMDAIYKPSDKGESKISWQGVNKLENTATKPNTNSRPPLDNFNF</sequence>
<evidence type="ECO:0000313" key="2">
    <source>
        <dbReference type="EMBL" id="MDL0090024.1"/>
    </source>
</evidence>
<accession>A0ABT7HT46</accession>